<organism evidence="2 3">
    <name type="scientific">Clostridium rhizosphaerae</name>
    <dbReference type="NCBI Taxonomy" id="2803861"/>
    <lineage>
        <taxon>Bacteria</taxon>
        <taxon>Bacillati</taxon>
        <taxon>Bacillota</taxon>
        <taxon>Clostridia</taxon>
        <taxon>Eubacteriales</taxon>
        <taxon>Clostridiaceae</taxon>
        <taxon>Clostridium</taxon>
    </lineage>
</organism>
<dbReference type="Proteomes" id="UP000632377">
    <property type="component" value="Unassembled WGS sequence"/>
</dbReference>
<accession>A0ABS1T4R0</accession>
<comment type="caution">
    <text evidence="2">The sequence shown here is derived from an EMBL/GenBank/DDBJ whole genome shotgun (WGS) entry which is preliminary data.</text>
</comment>
<proteinExistence type="predicted"/>
<reference evidence="2 3" key="1">
    <citation type="submission" date="2021-01" db="EMBL/GenBank/DDBJ databases">
        <title>Genome public.</title>
        <authorList>
            <person name="Liu C."/>
            <person name="Sun Q."/>
        </authorList>
    </citation>
    <scope>NUCLEOTIDE SEQUENCE [LARGE SCALE GENOMIC DNA]</scope>
    <source>
        <strain evidence="2 3">YIM B02515</strain>
    </source>
</reference>
<keyword evidence="3" id="KW-1185">Reference proteome</keyword>
<evidence type="ECO:0000313" key="2">
    <source>
        <dbReference type="EMBL" id="MBL4934321.1"/>
    </source>
</evidence>
<dbReference type="Gene3D" id="3.60.15.10">
    <property type="entry name" value="Ribonuclease Z/Hydroxyacylglutathione hydrolase-like"/>
    <property type="match status" value="1"/>
</dbReference>
<gene>
    <name evidence="2" type="ORF">JK636_00965</name>
</gene>
<dbReference type="PANTHER" id="PTHR42951:SF15">
    <property type="entry name" value="METALLO-BETA-LACTAMASE SUPERFAMILY PROTEIN"/>
    <property type="match status" value="1"/>
</dbReference>
<dbReference type="CDD" id="cd07721">
    <property type="entry name" value="yflN-like_MBL-fold"/>
    <property type="match status" value="1"/>
</dbReference>
<dbReference type="InterPro" id="IPR036866">
    <property type="entry name" value="RibonucZ/Hydroxyglut_hydro"/>
</dbReference>
<dbReference type="Pfam" id="PF00753">
    <property type="entry name" value="Lactamase_B"/>
    <property type="match status" value="1"/>
</dbReference>
<feature type="domain" description="Metallo-beta-lactamase" evidence="1">
    <location>
        <begin position="19"/>
        <end position="224"/>
    </location>
</feature>
<dbReference type="InterPro" id="IPR001279">
    <property type="entry name" value="Metallo-B-lactamas"/>
</dbReference>
<dbReference type="RefSeq" id="WP_202746964.1">
    <property type="nucleotide sequence ID" value="NZ_JAESWC010000001.1"/>
</dbReference>
<protein>
    <submittedName>
        <fullName evidence="2">MBL fold metallo-hydrolase</fullName>
    </submittedName>
</protein>
<evidence type="ECO:0000313" key="3">
    <source>
        <dbReference type="Proteomes" id="UP000632377"/>
    </source>
</evidence>
<dbReference type="InterPro" id="IPR050855">
    <property type="entry name" value="NDM-1-like"/>
</dbReference>
<sequence length="242" mass="27331">MDNIVVLKIDYNFGNGEDAIYPVILNSENEMVLIDCGYSNFLPMLEEASNKMNIDFTKLTKVIITHHDHDHMGSLAAIKKKYPNIDIIAHEKDALYIEGIEKSLRLRQAEQIQPTLPPEQQEFGKIFQSILKAVENVKVDITVKDGECFPWCGGIEIIETPGHMPGHISIYLRKFKTLISGDALVIENGKLEIAAAQYTLDIEEAKKSVAKLLRYDIQKIICYHGGEYEGNIQDALKNIVKE</sequence>
<dbReference type="SMART" id="SM00849">
    <property type="entry name" value="Lactamase_B"/>
    <property type="match status" value="1"/>
</dbReference>
<evidence type="ECO:0000259" key="1">
    <source>
        <dbReference type="SMART" id="SM00849"/>
    </source>
</evidence>
<dbReference type="EMBL" id="JAESWC010000001">
    <property type="protein sequence ID" value="MBL4934321.1"/>
    <property type="molecule type" value="Genomic_DNA"/>
</dbReference>
<name>A0ABS1T4R0_9CLOT</name>
<dbReference type="PANTHER" id="PTHR42951">
    <property type="entry name" value="METALLO-BETA-LACTAMASE DOMAIN-CONTAINING"/>
    <property type="match status" value="1"/>
</dbReference>
<dbReference type="SUPFAM" id="SSF56281">
    <property type="entry name" value="Metallo-hydrolase/oxidoreductase"/>
    <property type="match status" value="1"/>
</dbReference>